<dbReference type="eggNOG" id="COG1073">
    <property type="taxonomic scope" value="Bacteria"/>
</dbReference>
<evidence type="ECO:0000256" key="2">
    <source>
        <dbReference type="SAM" id="SignalP"/>
    </source>
</evidence>
<feature type="compositionally biased region" description="Basic and acidic residues" evidence="1">
    <location>
        <begin position="153"/>
        <end position="181"/>
    </location>
</feature>
<dbReference type="InterPro" id="IPR000383">
    <property type="entry name" value="Xaa-Pro-like_dom"/>
</dbReference>
<dbReference type="Gene3D" id="3.40.50.1820">
    <property type="entry name" value="alpha/beta hydrolase"/>
    <property type="match status" value="1"/>
</dbReference>
<keyword evidence="2" id="KW-0732">Signal</keyword>
<dbReference type="Pfam" id="PF02129">
    <property type="entry name" value="Peptidase_S15"/>
    <property type="match status" value="1"/>
</dbReference>
<keyword evidence="5" id="KW-1185">Reference proteome</keyword>
<feature type="chain" id="PRO_5006410604" evidence="2">
    <location>
        <begin position="34"/>
        <end position="662"/>
    </location>
</feature>
<dbReference type="InterPro" id="IPR052920">
    <property type="entry name" value="DNA-binding_regulatory"/>
</dbReference>
<dbReference type="EMBL" id="AZFA01000007">
    <property type="protein sequence ID" value="KRL67220.1"/>
    <property type="molecule type" value="Genomic_DNA"/>
</dbReference>
<dbReference type="PANTHER" id="PTHR43358">
    <property type="entry name" value="ALPHA/BETA-HYDROLASE"/>
    <property type="match status" value="1"/>
</dbReference>
<keyword evidence="4" id="KW-0378">Hydrolase</keyword>
<dbReference type="Proteomes" id="UP000051647">
    <property type="component" value="Unassembled WGS sequence"/>
</dbReference>
<accession>A0A0R1SI89</accession>
<gene>
    <name evidence="4" type="ORF">FC27_GL002067</name>
</gene>
<evidence type="ECO:0000256" key="1">
    <source>
        <dbReference type="SAM" id="MobiDB-lite"/>
    </source>
</evidence>
<dbReference type="PANTHER" id="PTHR43358:SF4">
    <property type="entry name" value="ALPHA_BETA HYDROLASE FOLD-1 DOMAIN-CONTAINING PROTEIN"/>
    <property type="match status" value="1"/>
</dbReference>
<dbReference type="PATRIC" id="fig|1423815.3.peg.2121"/>
<organism evidence="4 5">
    <name type="scientific">Companilactobacillus versmoldensis DSM 14857 = KCTC 3814</name>
    <dbReference type="NCBI Taxonomy" id="1423815"/>
    <lineage>
        <taxon>Bacteria</taxon>
        <taxon>Bacillati</taxon>
        <taxon>Bacillota</taxon>
        <taxon>Bacilli</taxon>
        <taxon>Lactobacillales</taxon>
        <taxon>Lactobacillaceae</taxon>
        <taxon>Companilactobacillus</taxon>
    </lineage>
</organism>
<dbReference type="AlphaFoldDB" id="A0A0R1SI89"/>
<dbReference type="InterPro" id="IPR029058">
    <property type="entry name" value="AB_hydrolase_fold"/>
</dbReference>
<feature type="compositionally biased region" description="Polar residues" evidence="1">
    <location>
        <begin position="231"/>
        <end position="247"/>
    </location>
</feature>
<feature type="region of interest" description="Disordered" evidence="1">
    <location>
        <begin position="82"/>
        <end position="266"/>
    </location>
</feature>
<dbReference type="RefSeq" id="WP_010625527.1">
    <property type="nucleotide sequence ID" value="NZ_AZFA01000007.1"/>
</dbReference>
<evidence type="ECO:0000313" key="4">
    <source>
        <dbReference type="EMBL" id="KRL67220.1"/>
    </source>
</evidence>
<feature type="compositionally biased region" description="Acidic residues" evidence="1">
    <location>
        <begin position="204"/>
        <end position="225"/>
    </location>
</feature>
<evidence type="ECO:0000313" key="5">
    <source>
        <dbReference type="Proteomes" id="UP000051647"/>
    </source>
</evidence>
<dbReference type="OrthoDB" id="2326685at2"/>
<dbReference type="SUPFAM" id="SSF53474">
    <property type="entry name" value="alpha/beta-Hydrolases"/>
    <property type="match status" value="1"/>
</dbReference>
<comment type="caution">
    <text evidence="4">The sequence shown here is derived from an EMBL/GenBank/DDBJ whole genome shotgun (WGS) entry which is preliminary data.</text>
</comment>
<feature type="compositionally biased region" description="Polar residues" evidence="1">
    <location>
        <begin position="191"/>
        <end position="203"/>
    </location>
</feature>
<dbReference type="GO" id="GO:0016787">
    <property type="term" value="F:hydrolase activity"/>
    <property type="evidence" value="ECO:0007669"/>
    <property type="project" value="UniProtKB-KW"/>
</dbReference>
<sequence>MKKKKTFKKRSYFGLAVLFLAGTAITPAGNVFAATDNAASACLSSQDKTQYAIDQVKKTGSVTLSGDDQFDLQAFADAVNQDEDKDSAKIQSGNDQAKNDQTKADDDTETTTETSENQATTDDSTKDSDNPLADIVEIKKDTDNETSSDSNNDSDKDADSEKTDDANENHDSDEDAQKDPNADQNSESEESYQNQTDSNTDSGVNEDDAVTPDADNDSTNEDTDSEGLITDPTQDTDSATDENSQTDTDQDVPDVINKPGVTASEADEISMDDINNLSPKTYKTFIGKIAGFINDKVTDVTSGIVAALGYPLLFSRLGTQGLSDFRTFLSPDRYDVSNTWSNLDEQYDPDNRQVYYTAAQDWWDNEAVKEDVSVPYYDDANKSIRATYVAHPDSNKTVIIGQGWTERPDWIGVVSKVWYDMGYNVLMPSQRGQFASDGNLLSFGYYDKTDWKSLVNKVNQMNGDDGEIIFYGQSLGANTALEAASEDGLSKNVKAVVADAGYSTLPALGASLYNKALASVNSPLSKLLIPIHLNNIPFLPYEKIMNSMNNINKLFQGFGFDDVSGVVSAAKTTLPAYFITTEDDAFIPDSQSVAMYNANNSTIKKLWVLDGNVGGHASANNAVTEYQSNIQAFIDEVNKANNLKVNVEIADGTTSTDADLAA</sequence>
<reference evidence="4 5" key="1">
    <citation type="journal article" date="2015" name="Genome Announc.">
        <title>Expanding the biotechnology potential of lactobacilli through comparative genomics of 213 strains and associated genera.</title>
        <authorList>
            <person name="Sun Z."/>
            <person name="Harris H.M."/>
            <person name="McCann A."/>
            <person name="Guo C."/>
            <person name="Argimon S."/>
            <person name="Zhang W."/>
            <person name="Yang X."/>
            <person name="Jeffery I.B."/>
            <person name="Cooney J.C."/>
            <person name="Kagawa T.F."/>
            <person name="Liu W."/>
            <person name="Song Y."/>
            <person name="Salvetti E."/>
            <person name="Wrobel A."/>
            <person name="Rasinkangas P."/>
            <person name="Parkhill J."/>
            <person name="Rea M.C."/>
            <person name="O'Sullivan O."/>
            <person name="Ritari J."/>
            <person name="Douillard F.P."/>
            <person name="Paul Ross R."/>
            <person name="Yang R."/>
            <person name="Briner A.E."/>
            <person name="Felis G.E."/>
            <person name="de Vos W.M."/>
            <person name="Barrangou R."/>
            <person name="Klaenhammer T.R."/>
            <person name="Caufield P.W."/>
            <person name="Cui Y."/>
            <person name="Zhang H."/>
            <person name="O'Toole P.W."/>
        </authorList>
    </citation>
    <scope>NUCLEOTIDE SEQUENCE [LARGE SCALE GENOMIC DNA]</scope>
    <source>
        <strain evidence="4 5">DSM 14857</strain>
    </source>
</reference>
<name>A0A0R1SI89_9LACO</name>
<evidence type="ECO:0000259" key="3">
    <source>
        <dbReference type="Pfam" id="PF02129"/>
    </source>
</evidence>
<protein>
    <submittedName>
        <fullName evidence="4">Cell surface hydrolase</fullName>
    </submittedName>
</protein>
<feature type="signal peptide" evidence="2">
    <location>
        <begin position="1"/>
        <end position="33"/>
    </location>
</feature>
<feature type="domain" description="Xaa-Pro dipeptidyl-peptidase-like" evidence="3">
    <location>
        <begin position="375"/>
        <end position="505"/>
    </location>
</feature>
<feature type="compositionally biased region" description="Low complexity" evidence="1">
    <location>
        <begin position="111"/>
        <end position="122"/>
    </location>
</feature>
<dbReference type="STRING" id="1423815.FC27_GL002067"/>
<proteinExistence type="predicted"/>